<reference evidence="3 4" key="1">
    <citation type="submission" date="2020-08" db="EMBL/GenBank/DDBJ databases">
        <title>Sequencing the genomes of 1000 actinobacteria strains.</title>
        <authorList>
            <person name="Klenk H.-P."/>
        </authorList>
    </citation>
    <scope>NUCLEOTIDE SEQUENCE [LARGE SCALE GENOMIC DNA]</scope>
    <source>
        <strain evidence="3 4">DSM 105498</strain>
    </source>
</reference>
<dbReference type="Pfam" id="PF10646">
    <property type="entry name" value="Germane"/>
    <property type="match status" value="1"/>
</dbReference>
<sequence length="320" mass="33326">MNDLHDLFEDAVADVEPADRLDAIRCRTSSPAQAARPWFRAAALTVVGTAATVTLVAALGSGPQPTGPAEHGGHEEAGHADRPAEDDAATMLVPAYFVGASPNGPRLYREFDRVPAGDPLQGALERIQEPPSDPDYRTLWAVGTGAGLALESATLRDTTIDVELGPIDLDQAAPELAVQQVVYTLQAAAGRQLPVRFLSNGRPSGSPVDAARQDEVLNPVSISDPAEGNTYAGSFIARGRVGAGERTVEWSILDGPDAQSAVARGLATIDAGGGGFAPWTAEVDLSGLAPGTYVFSVSTADVRLSAYGPTFTDTRTISVR</sequence>
<dbReference type="InterPro" id="IPR018911">
    <property type="entry name" value="Gmad2_Ig-like_dom"/>
</dbReference>
<evidence type="ECO:0000256" key="1">
    <source>
        <dbReference type="SAM" id="MobiDB-lite"/>
    </source>
</evidence>
<dbReference type="RefSeq" id="WP_183593628.1">
    <property type="nucleotide sequence ID" value="NZ_JACHWR010000002.1"/>
</dbReference>
<accession>A0A7W4Z2C8</accession>
<feature type="domain" description="GerMN" evidence="2">
    <location>
        <begin position="120"/>
        <end position="208"/>
    </location>
</feature>
<dbReference type="EMBL" id="JACHWR010000002">
    <property type="protein sequence ID" value="MBB3043863.1"/>
    <property type="molecule type" value="Genomic_DNA"/>
</dbReference>
<evidence type="ECO:0000259" key="2">
    <source>
        <dbReference type="SMART" id="SM00909"/>
    </source>
</evidence>
<comment type="caution">
    <text evidence="3">The sequence shown here is derived from an EMBL/GenBank/DDBJ whole genome shotgun (WGS) entry which is preliminary data.</text>
</comment>
<organism evidence="3 4">
    <name type="scientific">Nocardioides soli</name>
    <dbReference type="NCBI Taxonomy" id="1036020"/>
    <lineage>
        <taxon>Bacteria</taxon>
        <taxon>Bacillati</taxon>
        <taxon>Actinomycetota</taxon>
        <taxon>Actinomycetes</taxon>
        <taxon>Propionibacteriales</taxon>
        <taxon>Nocardioidaceae</taxon>
        <taxon>Nocardioides</taxon>
    </lineage>
</organism>
<name>A0A7W4Z2C8_9ACTN</name>
<dbReference type="InterPro" id="IPR019606">
    <property type="entry name" value="GerMN"/>
</dbReference>
<protein>
    <recommendedName>
        <fullName evidence="2">GerMN domain-containing protein</fullName>
    </recommendedName>
</protein>
<dbReference type="SMART" id="SM00909">
    <property type="entry name" value="Germane"/>
    <property type="match status" value="1"/>
</dbReference>
<feature type="compositionally biased region" description="Basic and acidic residues" evidence="1">
    <location>
        <begin position="71"/>
        <end position="82"/>
    </location>
</feature>
<evidence type="ECO:0000313" key="4">
    <source>
        <dbReference type="Proteomes" id="UP000589626"/>
    </source>
</evidence>
<gene>
    <name evidence="3" type="ORF">FHU40_003681</name>
</gene>
<dbReference type="Pfam" id="PF10648">
    <property type="entry name" value="Gmad2"/>
    <property type="match status" value="1"/>
</dbReference>
<dbReference type="Proteomes" id="UP000589626">
    <property type="component" value="Unassembled WGS sequence"/>
</dbReference>
<proteinExistence type="predicted"/>
<feature type="region of interest" description="Disordered" evidence="1">
    <location>
        <begin position="59"/>
        <end position="82"/>
    </location>
</feature>
<dbReference type="AlphaFoldDB" id="A0A7W4Z2C8"/>
<keyword evidence="4" id="KW-1185">Reference proteome</keyword>
<evidence type="ECO:0000313" key="3">
    <source>
        <dbReference type="EMBL" id="MBB3043863.1"/>
    </source>
</evidence>